<name>A0A1X3JH21_ECOLX</name>
<protein>
    <submittedName>
        <fullName evidence="1">Uncharacterized protein</fullName>
    </submittedName>
</protein>
<accession>A0A1X3JH21</accession>
<evidence type="ECO:0000313" key="1">
    <source>
        <dbReference type="EMBL" id="OSL09570.1"/>
    </source>
</evidence>
<proteinExistence type="predicted"/>
<reference evidence="1 2" key="1">
    <citation type="submission" date="2010-04" db="EMBL/GenBank/DDBJ databases">
        <title>The Genome Sequence of Escherichia coli H386.</title>
        <authorList>
            <consortium name="The Broad Institute Genome Sequencing Platform"/>
            <consortium name="The Broad Institute Genome Sequencing Center for Infectious Disease"/>
            <person name="Feldgarden M."/>
            <person name="Gordon D.M."/>
            <person name="Johnson J.R."/>
            <person name="Johnston B.D."/>
            <person name="Young S."/>
            <person name="Zeng Q."/>
            <person name="Koehrsen M."/>
            <person name="Alvarado L."/>
            <person name="Berlin A.M."/>
            <person name="Borenstein D."/>
            <person name="Chapman S.B."/>
            <person name="Chen Z."/>
            <person name="Engels R."/>
            <person name="Freedman E."/>
            <person name="Gellesch M."/>
            <person name="Goldberg J."/>
            <person name="Griggs A."/>
            <person name="Gujja S."/>
            <person name="Heilman E.R."/>
            <person name="Heiman D.I."/>
            <person name="Hepburn T.A."/>
            <person name="Howarth C."/>
            <person name="Jen D."/>
            <person name="Larson L."/>
            <person name="Mehta T."/>
            <person name="Park D."/>
            <person name="Pearson M."/>
            <person name="Richards J."/>
            <person name="Roberts A."/>
            <person name="Saif S."/>
            <person name="Shea T.D."/>
            <person name="Shenoy N."/>
            <person name="Sisk P."/>
            <person name="Stolte C."/>
            <person name="Sykes S.N."/>
            <person name="Walk T."/>
            <person name="White J."/>
            <person name="Yandava C."/>
            <person name="Haas B."/>
            <person name="Henn M.R."/>
            <person name="Nusbaum C."/>
            <person name="Birren B."/>
        </authorList>
    </citation>
    <scope>NUCLEOTIDE SEQUENCE [LARGE SCALE GENOMIC DNA]</scope>
    <source>
        <strain evidence="1 2">H386</strain>
    </source>
</reference>
<dbReference type="AlphaFoldDB" id="A0A1X3JH21"/>
<gene>
    <name evidence="1" type="ORF">ECVG_04763</name>
</gene>
<dbReference type="EMBL" id="ADJB01000057">
    <property type="protein sequence ID" value="OSL09570.1"/>
    <property type="molecule type" value="Genomic_DNA"/>
</dbReference>
<organism evidence="1 2">
    <name type="scientific">Escherichia coli H386</name>
    <dbReference type="NCBI Taxonomy" id="656397"/>
    <lineage>
        <taxon>Bacteria</taxon>
        <taxon>Pseudomonadati</taxon>
        <taxon>Pseudomonadota</taxon>
        <taxon>Gammaproteobacteria</taxon>
        <taxon>Enterobacterales</taxon>
        <taxon>Enterobacteriaceae</taxon>
        <taxon>Escherichia</taxon>
    </lineage>
</organism>
<comment type="caution">
    <text evidence="1">The sequence shown here is derived from an EMBL/GenBank/DDBJ whole genome shotgun (WGS) entry which is preliminary data.</text>
</comment>
<sequence>MGGGMEITKNRETRFVTLASDFNNIKEIYSDDELNRLLEAVKNCPTIIVLGCANKGKETPLMASCLRTTPERISVEEFNEIKAISSKQK</sequence>
<dbReference type="Proteomes" id="UP000193045">
    <property type="component" value="Unassembled WGS sequence"/>
</dbReference>
<evidence type="ECO:0000313" key="2">
    <source>
        <dbReference type="Proteomes" id="UP000193045"/>
    </source>
</evidence>